<comment type="caution">
    <text evidence="3">The sequence shown here is derived from an EMBL/GenBank/DDBJ whole genome shotgun (WGS) entry which is preliminary data.</text>
</comment>
<evidence type="ECO:0000259" key="2">
    <source>
        <dbReference type="Pfam" id="PF17836"/>
    </source>
</evidence>
<evidence type="ECO:0000256" key="1">
    <source>
        <dbReference type="ARBA" id="ARBA00007274"/>
    </source>
</evidence>
<evidence type="ECO:0000313" key="4">
    <source>
        <dbReference type="Proteomes" id="UP000533637"/>
    </source>
</evidence>
<dbReference type="Pfam" id="PF00132">
    <property type="entry name" value="Hexapep"/>
    <property type="match status" value="1"/>
</dbReference>
<protein>
    <submittedName>
        <fullName evidence="3">Sugar O-acyltransferase (Sialic acid O-acetyltransferase NeuD family)</fullName>
    </submittedName>
</protein>
<keyword evidence="4" id="KW-1185">Reference proteome</keyword>
<dbReference type="RefSeq" id="WP_183670716.1">
    <property type="nucleotide sequence ID" value="NZ_BMPB01000013.1"/>
</dbReference>
<dbReference type="InterPro" id="IPR020019">
    <property type="entry name" value="AcTrfase_PglD-like"/>
</dbReference>
<dbReference type="InterPro" id="IPR041561">
    <property type="entry name" value="PglD_N"/>
</dbReference>
<dbReference type="InterPro" id="IPR050179">
    <property type="entry name" value="Trans_hexapeptide_repeat"/>
</dbReference>
<accession>A0ABR6KLF5</accession>
<organism evidence="3 4">
    <name type="scientific">Parabacteroides faecis</name>
    <dbReference type="NCBI Taxonomy" id="1217282"/>
    <lineage>
        <taxon>Bacteria</taxon>
        <taxon>Pseudomonadati</taxon>
        <taxon>Bacteroidota</taxon>
        <taxon>Bacteroidia</taxon>
        <taxon>Bacteroidales</taxon>
        <taxon>Tannerellaceae</taxon>
        <taxon>Parabacteroides</taxon>
    </lineage>
</organism>
<feature type="domain" description="PglD N-terminal" evidence="2">
    <location>
        <begin position="3"/>
        <end position="84"/>
    </location>
</feature>
<dbReference type="NCBIfam" id="TIGR03570">
    <property type="entry name" value="NeuD_NnaD"/>
    <property type="match status" value="1"/>
</dbReference>
<evidence type="ECO:0000313" key="3">
    <source>
        <dbReference type="EMBL" id="MBB4622340.1"/>
    </source>
</evidence>
<gene>
    <name evidence="3" type="ORF">GGQ57_002240</name>
</gene>
<dbReference type="CDD" id="cd03360">
    <property type="entry name" value="LbH_AT_putative"/>
    <property type="match status" value="1"/>
</dbReference>
<reference evidence="3 4" key="1">
    <citation type="submission" date="2020-08" db="EMBL/GenBank/DDBJ databases">
        <title>Genomic Encyclopedia of Type Strains, Phase IV (KMG-IV): sequencing the most valuable type-strain genomes for metagenomic binning, comparative biology and taxonomic classification.</title>
        <authorList>
            <person name="Goeker M."/>
        </authorList>
    </citation>
    <scope>NUCLEOTIDE SEQUENCE [LARGE SCALE GENOMIC DNA]</scope>
    <source>
        <strain evidence="3 4">DSM 102983</strain>
    </source>
</reference>
<dbReference type="Pfam" id="PF17836">
    <property type="entry name" value="PglD_N"/>
    <property type="match status" value="1"/>
</dbReference>
<dbReference type="InterPro" id="IPR011004">
    <property type="entry name" value="Trimer_LpxA-like_sf"/>
</dbReference>
<dbReference type="Gene3D" id="3.40.50.20">
    <property type="match status" value="1"/>
</dbReference>
<dbReference type="SUPFAM" id="SSF51161">
    <property type="entry name" value="Trimeric LpxA-like enzymes"/>
    <property type="match status" value="1"/>
</dbReference>
<dbReference type="Proteomes" id="UP000533637">
    <property type="component" value="Unassembled WGS sequence"/>
</dbReference>
<dbReference type="PANTHER" id="PTHR43300">
    <property type="entry name" value="ACETYLTRANSFERASE"/>
    <property type="match status" value="1"/>
</dbReference>
<name>A0ABR6KLF5_9BACT</name>
<dbReference type="Gene3D" id="2.160.10.10">
    <property type="entry name" value="Hexapeptide repeat proteins"/>
    <property type="match status" value="1"/>
</dbReference>
<dbReference type="InterPro" id="IPR001451">
    <property type="entry name" value="Hexapep"/>
</dbReference>
<dbReference type="EMBL" id="JACHOC010000004">
    <property type="protein sequence ID" value="MBB4622340.1"/>
    <property type="molecule type" value="Genomic_DNA"/>
</dbReference>
<proteinExistence type="inferred from homology"/>
<dbReference type="PANTHER" id="PTHR43300:SF7">
    <property type="entry name" value="UDP-N-ACETYLBACILLOSAMINE N-ACETYLTRANSFERASE"/>
    <property type="match status" value="1"/>
</dbReference>
<comment type="similarity">
    <text evidence="1">Belongs to the transferase hexapeptide repeat family.</text>
</comment>
<sequence length="211" mass="22680">MKKLIIVGGGGMGRSVYCIAKGCVDFNKDFSIKGFIDDNLHSLDGFEAYPPLLGTIDGYQIEDNDVFVCSIGNTKVKKMVCEKLKERGAKFYTLIHKTAIVRENVKIGDGCIIAEYASVGADCTIGENCLIQTFSIAAHDCKIGNYVRIDTHSTCVGGVVVKDMATIHTTAVVSHKVVIGEGATVAAMSFVIKKVSPYTTVYGNPAKVLLM</sequence>